<evidence type="ECO:0000313" key="7">
    <source>
        <dbReference type="Proteomes" id="UP000254893"/>
    </source>
</evidence>
<dbReference type="Gene3D" id="3.40.720.10">
    <property type="entry name" value="Alkaline Phosphatase, subunit A"/>
    <property type="match status" value="1"/>
</dbReference>
<comment type="similarity">
    <text evidence="1">Belongs to the sulfatase family.</text>
</comment>
<dbReference type="InterPro" id="IPR024607">
    <property type="entry name" value="Sulfatase_CS"/>
</dbReference>
<evidence type="ECO:0000256" key="3">
    <source>
        <dbReference type="ARBA" id="ARBA00022801"/>
    </source>
</evidence>
<dbReference type="EC" id="3.1.6.1" evidence="6"/>
<dbReference type="GO" id="GO:0046872">
    <property type="term" value="F:metal ion binding"/>
    <property type="evidence" value="ECO:0007669"/>
    <property type="project" value="UniProtKB-KW"/>
</dbReference>
<dbReference type="EMBL" id="UGYW01000002">
    <property type="protein sequence ID" value="SUJ11655.1"/>
    <property type="molecule type" value="Genomic_DNA"/>
</dbReference>
<dbReference type="RefSeq" id="WP_258862173.1">
    <property type="nucleotide sequence ID" value="NZ_UGYW01000002.1"/>
</dbReference>
<proteinExistence type="inferred from homology"/>
<organism evidence="6 7">
    <name type="scientific">Sphingobacterium spiritivorum</name>
    <name type="common">Flavobacterium spiritivorum</name>
    <dbReference type="NCBI Taxonomy" id="258"/>
    <lineage>
        <taxon>Bacteria</taxon>
        <taxon>Pseudomonadati</taxon>
        <taxon>Bacteroidota</taxon>
        <taxon>Sphingobacteriia</taxon>
        <taxon>Sphingobacteriales</taxon>
        <taxon>Sphingobacteriaceae</taxon>
        <taxon>Sphingobacterium</taxon>
    </lineage>
</organism>
<keyword evidence="4" id="KW-0106">Calcium</keyword>
<evidence type="ECO:0000256" key="4">
    <source>
        <dbReference type="ARBA" id="ARBA00022837"/>
    </source>
</evidence>
<keyword evidence="3 6" id="KW-0378">Hydrolase</keyword>
<evidence type="ECO:0000313" key="6">
    <source>
        <dbReference type="EMBL" id="SUJ11655.1"/>
    </source>
</evidence>
<dbReference type="PROSITE" id="PS00149">
    <property type="entry name" value="SULFATASE_2"/>
    <property type="match status" value="1"/>
</dbReference>
<dbReference type="PROSITE" id="PS00523">
    <property type="entry name" value="SULFATASE_1"/>
    <property type="match status" value="1"/>
</dbReference>
<evidence type="ECO:0000259" key="5">
    <source>
        <dbReference type="Pfam" id="PF00884"/>
    </source>
</evidence>
<dbReference type="InterPro" id="IPR000917">
    <property type="entry name" value="Sulfatase_N"/>
</dbReference>
<dbReference type="PANTHER" id="PTHR42693:SF33">
    <property type="entry name" value="ARYLSULFATASE"/>
    <property type="match status" value="1"/>
</dbReference>
<reference evidence="6 7" key="1">
    <citation type="submission" date="2018-06" db="EMBL/GenBank/DDBJ databases">
        <authorList>
            <consortium name="Pathogen Informatics"/>
            <person name="Doyle S."/>
        </authorList>
    </citation>
    <scope>NUCLEOTIDE SEQUENCE [LARGE SCALE GENOMIC DNA]</scope>
    <source>
        <strain evidence="6 7">NCTC11388</strain>
    </source>
</reference>
<evidence type="ECO:0000256" key="1">
    <source>
        <dbReference type="ARBA" id="ARBA00008779"/>
    </source>
</evidence>
<protein>
    <submittedName>
        <fullName evidence="6">Arylsulfatase</fullName>
        <ecNumber evidence="6">3.1.6.1</ecNumber>
    </submittedName>
</protein>
<gene>
    <name evidence="6" type="primary">atsA_4</name>
    <name evidence="6" type="ORF">NCTC11388_02146</name>
</gene>
<dbReference type="GO" id="GO:0004065">
    <property type="term" value="F:arylsulfatase activity"/>
    <property type="evidence" value="ECO:0007669"/>
    <property type="project" value="UniProtKB-EC"/>
</dbReference>
<dbReference type="Pfam" id="PF00884">
    <property type="entry name" value="Sulfatase"/>
    <property type="match status" value="1"/>
</dbReference>
<sequence>MNVKHIYSYISLAVFLFAGQQIQAQDKQKPNVLMIYVDDLGYGDLSIYGGQDIETPHLDELATSGIRFTNAHAAASTCTPSRYALMTGNNPYRAKGTGILPGDAALIIPQDKITLPKVFHQQGYTTGIVGKWHLGLGEQVEKDWNGKIAPGPLEVGYDYSFIFPATADRVPTVFLENHYVLAADAKDPIQVNYRQKIGNEPTGKENPELLKLHASPGQGHDNTIVNGIGRIGWMTGGKDARWADEELTLTFFEKAKEFIKNQSEETIFLMLQCYRTSCTAYAGNLI</sequence>
<name>A0A380C4N0_SPHSI</name>
<dbReference type="SUPFAM" id="SSF53649">
    <property type="entry name" value="Alkaline phosphatase-like"/>
    <property type="match status" value="1"/>
</dbReference>
<accession>A0A380C4N0</accession>
<evidence type="ECO:0000256" key="2">
    <source>
        <dbReference type="ARBA" id="ARBA00022723"/>
    </source>
</evidence>
<dbReference type="AlphaFoldDB" id="A0A380C4N0"/>
<dbReference type="Proteomes" id="UP000254893">
    <property type="component" value="Unassembled WGS sequence"/>
</dbReference>
<feature type="domain" description="Sulfatase N-terminal" evidence="5">
    <location>
        <begin position="30"/>
        <end position="271"/>
    </location>
</feature>
<dbReference type="InterPro" id="IPR017850">
    <property type="entry name" value="Alkaline_phosphatase_core_sf"/>
</dbReference>
<dbReference type="InterPro" id="IPR050738">
    <property type="entry name" value="Sulfatase"/>
</dbReference>
<keyword evidence="2" id="KW-0479">Metal-binding</keyword>
<dbReference type="PANTHER" id="PTHR42693">
    <property type="entry name" value="ARYLSULFATASE FAMILY MEMBER"/>
    <property type="match status" value="1"/>
</dbReference>